<keyword evidence="3" id="KW-0862">Zinc</keyword>
<protein>
    <recommendedName>
        <fullName evidence="6">HIT-type domain-containing protein</fullName>
    </recommendedName>
</protein>
<dbReference type="EMBL" id="DS985241">
    <property type="protein sequence ID" value="EDV29601.1"/>
    <property type="molecule type" value="Genomic_DNA"/>
</dbReference>
<dbReference type="InterPro" id="IPR039723">
    <property type="entry name" value="Vps71/ZNHIT1"/>
</dbReference>
<dbReference type="PhylomeDB" id="B3RLX7"/>
<dbReference type="eggNOG" id="KOG3362">
    <property type="taxonomic scope" value="Eukaryota"/>
</dbReference>
<evidence type="ECO:0000259" key="6">
    <source>
        <dbReference type="PROSITE" id="PS51083"/>
    </source>
</evidence>
<organism evidence="7 8">
    <name type="scientific">Trichoplax adhaerens</name>
    <name type="common">Trichoplax reptans</name>
    <dbReference type="NCBI Taxonomy" id="10228"/>
    <lineage>
        <taxon>Eukaryota</taxon>
        <taxon>Metazoa</taxon>
        <taxon>Placozoa</taxon>
        <taxon>Uniplacotomia</taxon>
        <taxon>Trichoplacea</taxon>
        <taxon>Trichoplacidae</taxon>
        <taxon>Trichoplax</taxon>
    </lineage>
</organism>
<dbReference type="GO" id="GO:0006338">
    <property type="term" value="P:chromatin remodeling"/>
    <property type="evidence" value="ECO:0007669"/>
    <property type="project" value="InterPro"/>
</dbReference>
<dbReference type="GO" id="GO:0008270">
    <property type="term" value="F:zinc ion binding"/>
    <property type="evidence" value="ECO:0007669"/>
    <property type="project" value="UniProtKB-UniRule"/>
</dbReference>
<dbReference type="HOGENOM" id="CLU_106918_2_0_1"/>
<dbReference type="GeneID" id="6750017"/>
<dbReference type="Proteomes" id="UP000009022">
    <property type="component" value="Unassembled WGS sequence"/>
</dbReference>
<keyword evidence="2 4" id="KW-0863">Zinc-finger</keyword>
<evidence type="ECO:0000313" key="7">
    <source>
        <dbReference type="EMBL" id="EDV29601.1"/>
    </source>
</evidence>
<dbReference type="KEGG" id="tad:TRIADDRAFT_52159"/>
<evidence type="ECO:0000256" key="1">
    <source>
        <dbReference type="ARBA" id="ARBA00022723"/>
    </source>
</evidence>
<evidence type="ECO:0000256" key="3">
    <source>
        <dbReference type="ARBA" id="ARBA00022833"/>
    </source>
</evidence>
<keyword evidence="8" id="KW-1185">Reference proteome</keyword>
<sequence>MSKSSKLPNEKRESSRIKDADGRRVLDDSSRRRRLSRYLEYLEKDNHNDDPQANLNIPSKRYLPFHDLEATSVSSKKKKKAKGHDNVQKRLRKNFAALLEENIQQNGDSDEPNYVTATAPPPKYPTRKFCHVCGFPSNYICVTCGAKYCSIKCLRIHQDTRCLKWTV</sequence>
<dbReference type="RefSeq" id="XP_002108803.1">
    <property type="nucleotide sequence ID" value="XM_002108767.1"/>
</dbReference>
<evidence type="ECO:0000256" key="5">
    <source>
        <dbReference type="SAM" id="MobiDB-lite"/>
    </source>
</evidence>
<dbReference type="STRING" id="10228.B3RLX7"/>
<reference evidence="7 8" key="1">
    <citation type="journal article" date="2008" name="Nature">
        <title>The Trichoplax genome and the nature of placozoans.</title>
        <authorList>
            <person name="Srivastava M."/>
            <person name="Begovic E."/>
            <person name="Chapman J."/>
            <person name="Putnam N.H."/>
            <person name="Hellsten U."/>
            <person name="Kawashima T."/>
            <person name="Kuo A."/>
            <person name="Mitros T."/>
            <person name="Salamov A."/>
            <person name="Carpenter M.L."/>
            <person name="Signorovitch A.Y."/>
            <person name="Moreno M.A."/>
            <person name="Kamm K."/>
            <person name="Grimwood J."/>
            <person name="Schmutz J."/>
            <person name="Shapiro H."/>
            <person name="Grigoriev I.V."/>
            <person name="Buss L.W."/>
            <person name="Schierwater B."/>
            <person name="Dellaporta S.L."/>
            <person name="Rokhsar D.S."/>
        </authorList>
    </citation>
    <scope>NUCLEOTIDE SEQUENCE [LARGE SCALE GENOMIC DNA]</scope>
    <source>
        <strain evidence="7 8">Grell-BS-1999</strain>
    </source>
</reference>
<accession>B3RLX7</accession>
<dbReference type="CDD" id="cd21437">
    <property type="entry name" value="zf-HIT_ZNHIT1_like"/>
    <property type="match status" value="1"/>
</dbReference>
<dbReference type="PROSITE" id="PS51083">
    <property type="entry name" value="ZF_HIT"/>
    <property type="match status" value="1"/>
</dbReference>
<dbReference type="Pfam" id="PF04438">
    <property type="entry name" value="zf-HIT"/>
    <property type="match status" value="1"/>
</dbReference>
<feature type="compositionally biased region" description="Basic and acidic residues" evidence="5">
    <location>
        <begin position="8"/>
        <end position="30"/>
    </location>
</feature>
<proteinExistence type="predicted"/>
<dbReference type="FunCoup" id="B3RLX7">
    <property type="interactions" value="1228"/>
</dbReference>
<feature type="region of interest" description="Disordered" evidence="5">
    <location>
        <begin position="1"/>
        <end position="30"/>
    </location>
</feature>
<gene>
    <name evidence="7" type="ORF">TRIADDRAFT_52159</name>
</gene>
<dbReference type="OrthoDB" id="74807at2759"/>
<dbReference type="PANTHER" id="PTHR13093">
    <property type="entry name" value="ZINC FINGER HIT DOMAIN CONTAINING PROTEIN 1"/>
    <property type="match status" value="1"/>
</dbReference>
<dbReference type="OMA" id="CIPCGAR"/>
<keyword evidence="1" id="KW-0479">Metal-binding</keyword>
<dbReference type="InterPro" id="IPR007529">
    <property type="entry name" value="Znf_HIT"/>
</dbReference>
<dbReference type="Gene3D" id="3.30.60.190">
    <property type="match status" value="1"/>
</dbReference>
<evidence type="ECO:0000256" key="4">
    <source>
        <dbReference type="PROSITE-ProRule" id="PRU00453"/>
    </source>
</evidence>
<evidence type="ECO:0000256" key="2">
    <source>
        <dbReference type="ARBA" id="ARBA00022771"/>
    </source>
</evidence>
<feature type="domain" description="HIT-type" evidence="6">
    <location>
        <begin position="130"/>
        <end position="162"/>
    </location>
</feature>
<dbReference type="InParanoid" id="B3RLX7"/>
<dbReference type="SUPFAM" id="SSF144232">
    <property type="entry name" value="HIT/MYND zinc finger-like"/>
    <property type="match status" value="1"/>
</dbReference>
<dbReference type="AlphaFoldDB" id="B3RLX7"/>
<dbReference type="GO" id="GO:0031491">
    <property type="term" value="F:nucleosome binding"/>
    <property type="evidence" value="ECO:0000318"/>
    <property type="project" value="GO_Central"/>
</dbReference>
<name>B3RLX7_TRIAD</name>
<dbReference type="CTD" id="6750017"/>
<evidence type="ECO:0000313" key="8">
    <source>
        <dbReference type="Proteomes" id="UP000009022"/>
    </source>
</evidence>
<dbReference type="GO" id="GO:0000812">
    <property type="term" value="C:Swr1 complex"/>
    <property type="evidence" value="ECO:0000318"/>
    <property type="project" value="GO_Central"/>
</dbReference>